<dbReference type="Gene3D" id="3.80.10.10">
    <property type="entry name" value="Ribonuclease Inhibitor"/>
    <property type="match status" value="1"/>
</dbReference>
<dbReference type="SUPFAM" id="SSF52047">
    <property type="entry name" value="RNI-like"/>
    <property type="match status" value="1"/>
</dbReference>
<comment type="caution">
    <text evidence="1">The sequence shown here is derived from an EMBL/GenBank/DDBJ whole genome shotgun (WGS) entry which is preliminary data.</text>
</comment>
<gene>
    <name evidence="1" type="ORF">WG66_16256</name>
</gene>
<organism evidence="1 2">
    <name type="scientific">Moniliophthora roreri</name>
    <name type="common">Frosty pod rot fungus</name>
    <name type="synonym">Monilia roreri</name>
    <dbReference type="NCBI Taxonomy" id="221103"/>
    <lineage>
        <taxon>Eukaryota</taxon>
        <taxon>Fungi</taxon>
        <taxon>Dikarya</taxon>
        <taxon>Basidiomycota</taxon>
        <taxon>Agaricomycotina</taxon>
        <taxon>Agaricomycetes</taxon>
        <taxon>Agaricomycetidae</taxon>
        <taxon>Agaricales</taxon>
        <taxon>Marasmiineae</taxon>
        <taxon>Marasmiaceae</taxon>
        <taxon>Moniliophthora</taxon>
    </lineage>
</organism>
<name>A0A0W0F4B9_MONRR</name>
<accession>A0A0W0F4B9</accession>
<dbReference type="AlphaFoldDB" id="A0A0W0F4B9"/>
<reference evidence="1 2" key="1">
    <citation type="submission" date="2015-12" db="EMBL/GenBank/DDBJ databases">
        <title>Draft genome sequence of Moniliophthora roreri, the causal agent of frosty pod rot of cacao.</title>
        <authorList>
            <person name="Aime M.C."/>
            <person name="Diaz-Valderrama J.R."/>
            <person name="Kijpornyongpan T."/>
            <person name="Phillips-Mora W."/>
        </authorList>
    </citation>
    <scope>NUCLEOTIDE SEQUENCE [LARGE SCALE GENOMIC DNA]</scope>
    <source>
        <strain evidence="1 2">MCA 2952</strain>
    </source>
</reference>
<dbReference type="InterPro" id="IPR032675">
    <property type="entry name" value="LRR_dom_sf"/>
</dbReference>
<sequence length="511" mass="57811">MSHPVTLLFKRVPVEVWNEIFRRACLESPLDGSPSYDVFGDSEGITLVVKEGGDDIRATTYNLSRVSSHWRAIVIASPQLWSSIHIQGIHVLRRNLAFLVDLYLRHSKSYPLKISLDALDNFHLSDVEGLHPHSLQVMNCLMKHAHRVQDLSLEMSRYSVLHNMDFQGVSFDILRSFRAGYVLVEDASPSRSFWDALARSGPTFSHLSIETESSLLDTFFPCEQLVSLTFQPTILGLDGLLGFLRVLRRFTRLEVLEMTELDWRDASPELPAFPVELLSLRKLSLSPFTPFTGLSHLFSSLILPSLRVLEICTHRLQSQHNFDAPLEAFIVMLSRSAASLERLVLRTRSIRIFDSRMSEVLQSLPNLVYLDITVPERKSRGELDDDGDIRAFHRLLTILTSDELVLPKASHIILNCLDHFYGSRFGNSDTAELVVKVMESRSCIGISGVSPCTVCWLELSDGAHYGSCRIHGTYSTKGPFFDPLFFSQNHLERIEIQLSRHPTTCAIGMRS</sequence>
<evidence type="ECO:0000313" key="2">
    <source>
        <dbReference type="Proteomes" id="UP000054988"/>
    </source>
</evidence>
<evidence type="ECO:0008006" key="3">
    <source>
        <dbReference type="Google" id="ProtNLM"/>
    </source>
</evidence>
<protein>
    <recommendedName>
        <fullName evidence="3">F-box domain-containing protein</fullName>
    </recommendedName>
</protein>
<dbReference type="Proteomes" id="UP000054988">
    <property type="component" value="Unassembled WGS sequence"/>
</dbReference>
<evidence type="ECO:0000313" key="1">
    <source>
        <dbReference type="EMBL" id="KTB31194.1"/>
    </source>
</evidence>
<proteinExistence type="predicted"/>
<dbReference type="EMBL" id="LATX01002348">
    <property type="protein sequence ID" value="KTB31194.1"/>
    <property type="molecule type" value="Genomic_DNA"/>
</dbReference>